<sequence length="307" mass="34373">MKPNNLSIMNLKKGAILGIAIALGSGAVVTTIGTQSAYAATAPNSSAVYKQFQEYLQQPVQLIQARNYLINHIDEAGVWNATLMTLQLENAQKVELSDFSDKIYPDNVQKAIGTAFPKNGLTYTGLLKAIKDPKIRVILIEGRDKGYKMETSEGMYYPVMHYEGYKGFKPYIKQDIATYIDIMAKESNRPSTYDAGIVISWDEVIARTLAMETFVRKYPISNRVATVKKELTYAVSRLFYGTDNTPAYDYDQKKLDPKLRQAYEDALNKGIGNSKLLATIQKLLNMLDSTENEFTPAIEKFLKNEGA</sequence>
<evidence type="ECO:0000313" key="2">
    <source>
        <dbReference type="Proteomes" id="UP000463051"/>
    </source>
</evidence>
<dbReference type="AlphaFoldDB" id="A0A7X2L2S4"/>
<accession>A0A7X2L2S4</accession>
<gene>
    <name evidence="1" type="ORF">GJB61_19535</name>
</gene>
<reference evidence="1 2" key="1">
    <citation type="submission" date="2019-11" db="EMBL/GenBank/DDBJ databases">
        <title>Paenibacillus monticola sp. nov., a novel PGPR strain isolated from mountain sample in China.</title>
        <authorList>
            <person name="Zhao Q."/>
            <person name="Li H.-P."/>
            <person name="Zhang J.-L."/>
        </authorList>
    </citation>
    <scope>NUCLEOTIDE SEQUENCE [LARGE SCALE GENOMIC DNA]</scope>
    <source>
        <strain evidence="1 2">LC-T2</strain>
    </source>
</reference>
<keyword evidence="2" id="KW-1185">Reference proteome</keyword>
<organism evidence="1 2">
    <name type="scientific">Paenibacillus monticola</name>
    <dbReference type="NCBI Taxonomy" id="2666075"/>
    <lineage>
        <taxon>Bacteria</taxon>
        <taxon>Bacillati</taxon>
        <taxon>Bacillota</taxon>
        <taxon>Bacilli</taxon>
        <taxon>Bacillales</taxon>
        <taxon>Paenibacillaceae</taxon>
        <taxon>Paenibacillus</taxon>
    </lineage>
</organism>
<dbReference type="RefSeq" id="WP_154120674.1">
    <property type="nucleotide sequence ID" value="NZ_WJXB01000007.1"/>
</dbReference>
<proteinExistence type="predicted"/>
<dbReference type="EMBL" id="WJXB01000007">
    <property type="protein sequence ID" value="MRN55177.1"/>
    <property type="molecule type" value="Genomic_DNA"/>
</dbReference>
<name>A0A7X2L2S4_9BACL</name>
<comment type="caution">
    <text evidence="1">The sequence shown here is derived from an EMBL/GenBank/DDBJ whole genome shotgun (WGS) entry which is preliminary data.</text>
</comment>
<dbReference type="Proteomes" id="UP000463051">
    <property type="component" value="Unassembled WGS sequence"/>
</dbReference>
<protein>
    <submittedName>
        <fullName evidence="1">Uncharacterized protein</fullName>
    </submittedName>
</protein>
<evidence type="ECO:0000313" key="1">
    <source>
        <dbReference type="EMBL" id="MRN55177.1"/>
    </source>
</evidence>